<dbReference type="HOGENOM" id="CLU_001771_0_2_1"/>
<dbReference type="InterPro" id="IPR006121">
    <property type="entry name" value="HMA_dom"/>
</dbReference>
<dbReference type="Gene3D" id="2.70.150.10">
    <property type="entry name" value="Calcium-transporting ATPase, cytoplasmic transduction domain A"/>
    <property type="match status" value="1"/>
</dbReference>
<dbReference type="EMBL" id="KL198018">
    <property type="protein sequence ID" value="KDQ20362.1"/>
    <property type="molecule type" value="Genomic_DNA"/>
</dbReference>
<feature type="region of interest" description="Disordered" evidence="11">
    <location>
        <begin position="614"/>
        <end position="642"/>
    </location>
</feature>
<dbReference type="OrthoDB" id="432719at2759"/>
<sequence>MVVLTVPSIHCSSCEAYLKSILSPLSLHNLSIDLGQRSLSFSSDEITLVSRVEHLLGEAGYHVESTTPPAPHDWSSRFRRLFHSDARARRRHMKHCTVCQEGLQLSEKSTQAASSYEESKPGLQAIQIGSSAPPSLLRTTLSIEGMTCSACTSSISSQLLSHPSVASATINLVLNSAVVVHDPAGLPPKGLAEEIEDMGFGATVMKSEPVKQAKHETIFGVEGMTCSSCTNAIHSALAGVAGIESVKISLMQNSMTIVHDPSTISSSTIISLTADVGFDAVEWETKELRDEVPLEETIQRSIQIEIAGMFCQECPRRLNEHFSKLPLVSFTPLTLESPRMTIVYIPSPELTIRTLLSLPTPFSGSLYQPPTLFSRSRALQAREARRLLRLFLVSTLFAIPTFVFGVMGMMLLPSGNAFRQYCDAPVWGGATRAVVAIFVLATCVQFGIGWIFYVKSFGHIFSRRSNSSSQGRRWKWTRLIHFGNMDLLVALSTTTAYFASLAMMIIDIRTPPDSHHKRETMSYFDSCVFLVFFILMGRVLEGRVRVKTGDAIAMLGTMRPDTALLVVDNSDEQQDSESDTVRKGGLETVSIPVDHLEISDRILLRPGSIPPADGTLLSGNTTMDESSLTGESVPVPKQPGDSLLTGTTNLTGAVVMRVDKLGDATVLQKIVQAVAEAQSKKAPIERLADRITSVFVPAIVWLSLLILVVWLSVSLTGAIPDSYLEMGRTAVSDRVFFAFEFAIACLVVACPCGIGLAAPTAQAVGAGMAARAGILAQGGGEAFQLASVVDTVVFDKTGTLTMGEAVVVDAEQLVDAGNWLWAAVRALEEGSSHPLGVALVKYSAEKIQGREDEVELVSSEEVAGKGVKGLIRHGENEYEVLVGNEGFVKSQQARYPEGTSDATLTEWKAAGRSVVLVALADASAASGSAQPAFNIAIRIGIADTPRPEASTVIATLRKAGKEVWMLSGDNETTARAVARGLGIEDEKVVAGVLPHEKAGFIKTLRERTVKQRNFFTRREKVTNCVVAFCGDGLNDTAALAGADVGVALSHGSQITLTTASFVLLSTTSALSALPTLFGLSRRVYRRQKLNFGWAMVCQVHLTSLVTTPNLPRSQVYNLAMLPLAAGVFYPAGHTRLPPVWSALAMALSSVSVVLSSLALKWGI</sequence>
<dbReference type="Gene3D" id="3.30.70.100">
    <property type="match status" value="2"/>
</dbReference>
<keyword evidence="3 10" id="KW-0812">Transmembrane</keyword>
<dbReference type="GO" id="GO:0016887">
    <property type="term" value="F:ATP hydrolysis activity"/>
    <property type="evidence" value="ECO:0007669"/>
    <property type="project" value="InterPro"/>
</dbReference>
<feature type="domain" description="HMA" evidence="12">
    <location>
        <begin position="137"/>
        <end position="203"/>
    </location>
</feature>
<feature type="transmembrane region" description="Helical" evidence="10">
    <location>
        <begin position="387"/>
        <end position="413"/>
    </location>
</feature>
<dbReference type="PROSITE" id="PS50846">
    <property type="entry name" value="HMA_2"/>
    <property type="match status" value="2"/>
</dbReference>
<keyword evidence="4 10" id="KW-0479">Metal-binding</keyword>
<accession>A0A067N8E3</accession>
<dbReference type="GO" id="GO:0005524">
    <property type="term" value="F:ATP binding"/>
    <property type="evidence" value="ECO:0007669"/>
    <property type="project" value="UniProtKB-UniRule"/>
</dbReference>
<dbReference type="CDD" id="cd00371">
    <property type="entry name" value="HMA"/>
    <property type="match status" value="3"/>
</dbReference>
<dbReference type="NCBIfam" id="TIGR01494">
    <property type="entry name" value="ATPase_P-type"/>
    <property type="match status" value="1"/>
</dbReference>
<dbReference type="Pfam" id="PF00403">
    <property type="entry name" value="HMA"/>
    <property type="match status" value="2"/>
</dbReference>
<comment type="subcellular location">
    <subcellularLocation>
        <location evidence="1">Membrane</location>
        <topology evidence="1">Multi-pass membrane protein</topology>
    </subcellularLocation>
</comment>
<keyword evidence="8 10" id="KW-1133">Transmembrane helix</keyword>
<dbReference type="PRINTS" id="PR00942">
    <property type="entry name" value="CUATPASEI"/>
</dbReference>
<dbReference type="InterPro" id="IPR036412">
    <property type="entry name" value="HAD-like_sf"/>
</dbReference>
<dbReference type="Proteomes" id="UP000027195">
    <property type="component" value="Unassembled WGS sequence"/>
</dbReference>
<dbReference type="InterPro" id="IPR044492">
    <property type="entry name" value="P_typ_ATPase_HD_dom"/>
</dbReference>
<dbReference type="STRING" id="930990.A0A067N8E3"/>
<keyword evidence="9 10" id="KW-0472">Membrane</keyword>
<dbReference type="PROSITE" id="PS00154">
    <property type="entry name" value="ATPASE_E1_E2"/>
    <property type="match status" value="1"/>
</dbReference>
<evidence type="ECO:0000259" key="12">
    <source>
        <dbReference type="PROSITE" id="PS50846"/>
    </source>
</evidence>
<dbReference type="Gene3D" id="3.40.1110.10">
    <property type="entry name" value="Calcium-transporting ATPase, cytoplasmic domain N"/>
    <property type="match status" value="1"/>
</dbReference>
<reference evidence="14" key="1">
    <citation type="journal article" date="2014" name="Proc. Natl. Acad. Sci. U.S.A.">
        <title>Extensive sampling of basidiomycete genomes demonstrates inadequacy of the white-rot/brown-rot paradigm for wood decay fungi.</title>
        <authorList>
            <person name="Riley R."/>
            <person name="Salamov A.A."/>
            <person name="Brown D.W."/>
            <person name="Nagy L.G."/>
            <person name="Floudas D."/>
            <person name="Held B.W."/>
            <person name="Levasseur A."/>
            <person name="Lombard V."/>
            <person name="Morin E."/>
            <person name="Otillar R."/>
            <person name="Lindquist E.A."/>
            <person name="Sun H."/>
            <person name="LaButti K.M."/>
            <person name="Schmutz J."/>
            <person name="Jabbour D."/>
            <person name="Luo H."/>
            <person name="Baker S.E."/>
            <person name="Pisabarro A.G."/>
            <person name="Walton J.D."/>
            <person name="Blanchette R.A."/>
            <person name="Henrissat B."/>
            <person name="Martin F."/>
            <person name="Cullen D."/>
            <person name="Hibbett D.S."/>
            <person name="Grigoriev I.V."/>
        </authorList>
    </citation>
    <scope>NUCLEOTIDE SEQUENCE [LARGE SCALE GENOMIC DNA]</scope>
    <source>
        <strain evidence="14">FD-172 SS1</strain>
    </source>
</reference>
<dbReference type="SFLD" id="SFLDF00027">
    <property type="entry name" value="p-type_atpase"/>
    <property type="match status" value="1"/>
</dbReference>
<dbReference type="InterPro" id="IPR036163">
    <property type="entry name" value="HMA_dom_sf"/>
</dbReference>
<dbReference type="InterPro" id="IPR008250">
    <property type="entry name" value="ATPase_P-typ_transduc_dom_A_sf"/>
</dbReference>
<dbReference type="FunFam" id="3.30.70.100:FF:000001">
    <property type="entry name" value="ATPase copper transporting beta"/>
    <property type="match status" value="2"/>
</dbReference>
<dbReference type="InterPro" id="IPR018303">
    <property type="entry name" value="ATPase_P-typ_P_site"/>
</dbReference>
<evidence type="ECO:0000256" key="3">
    <source>
        <dbReference type="ARBA" id="ARBA00022692"/>
    </source>
</evidence>
<dbReference type="InterPro" id="IPR023299">
    <property type="entry name" value="ATPase_P-typ_cyto_dom_N"/>
</dbReference>
<dbReference type="PANTHER" id="PTHR43520:SF32">
    <property type="entry name" value="COPPER RESISTANCE P-TYPE ATPASE (EUROFUNG)"/>
    <property type="match status" value="1"/>
</dbReference>
<dbReference type="SUPFAM" id="SSF55008">
    <property type="entry name" value="HMA, heavy metal-associated domain"/>
    <property type="match status" value="2"/>
</dbReference>
<dbReference type="PRINTS" id="PR00119">
    <property type="entry name" value="CATATPASE"/>
</dbReference>
<evidence type="ECO:0000256" key="7">
    <source>
        <dbReference type="ARBA" id="ARBA00022967"/>
    </source>
</evidence>
<evidence type="ECO:0000256" key="8">
    <source>
        <dbReference type="ARBA" id="ARBA00022989"/>
    </source>
</evidence>
<feature type="transmembrane region" description="Helical" evidence="10">
    <location>
        <begin position="520"/>
        <end position="540"/>
    </location>
</feature>
<keyword evidence="14" id="KW-1185">Reference proteome</keyword>
<organism evidence="13 14">
    <name type="scientific">Botryobasidium botryosum (strain FD-172 SS1)</name>
    <dbReference type="NCBI Taxonomy" id="930990"/>
    <lineage>
        <taxon>Eukaryota</taxon>
        <taxon>Fungi</taxon>
        <taxon>Dikarya</taxon>
        <taxon>Basidiomycota</taxon>
        <taxon>Agaricomycotina</taxon>
        <taxon>Agaricomycetes</taxon>
        <taxon>Cantharellales</taxon>
        <taxon>Botryobasidiaceae</taxon>
        <taxon>Botryobasidium</taxon>
    </lineage>
</organism>
<evidence type="ECO:0000256" key="5">
    <source>
        <dbReference type="ARBA" id="ARBA00022741"/>
    </source>
</evidence>
<dbReference type="GO" id="GO:0016020">
    <property type="term" value="C:membrane"/>
    <property type="evidence" value="ECO:0007669"/>
    <property type="project" value="UniProtKB-SubCell"/>
</dbReference>
<dbReference type="SFLD" id="SFLDS00003">
    <property type="entry name" value="Haloacid_Dehalogenase"/>
    <property type="match status" value="1"/>
</dbReference>
<dbReference type="Pfam" id="PF00122">
    <property type="entry name" value="E1-E2_ATPase"/>
    <property type="match status" value="1"/>
</dbReference>
<feature type="transmembrane region" description="Helical" evidence="10">
    <location>
        <begin position="694"/>
        <end position="715"/>
    </location>
</feature>
<evidence type="ECO:0000256" key="6">
    <source>
        <dbReference type="ARBA" id="ARBA00022840"/>
    </source>
</evidence>
<feature type="transmembrane region" description="Helical" evidence="10">
    <location>
        <begin position="487"/>
        <end position="508"/>
    </location>
</feature>
<evidence type="ECO:0000256" key="9">
    <source>
        <dbReference type="ARBA" id="ARBA00023136"/>
    </source>
</evidence>
<evidence type="ECO:0000313" key="14">
    <source>
        <dbReference type="Proteomes" id="UP000027195"/>
    </source>
</evidence>
<feature type="compositionally biased region" description="Polar residues" evidence="11">
    <location>
        <begin position="617"/>
        <end position="630"/>
    </location>
</feature>
<feature type="transmembrane region" description="Helical" evidence="10">
    <location>
        <begin position="1138"/>
        <end position="1159"/>
    </location>
</feature>
<feature type="transmembrane region" description="Helical" evidence="10">
    <location>
        <begin position="735"/>
        <end position="758"/>
    </location>
</feature>
<dbReference type="SFLD" id="SFLDG00002">
    <property type="entry name" value="C1.7:_P-type_atpase_like"/>
    <property type="match status" value="1"/>
</dbReference>
<keyword evidence="5 10" id="KW-0547">Nucleotide-binding</keyword>
<feature type="domain" description="HMA" evidence="12">
    <location>
        <begin position="215"/>
        <end position="281"/>
    </location>
</feature>
<dbReference type="InterPro" id="IPR023214">
    <property type="entry name" value="HAD_sf"/>
</dbReference>
<dbReference type="SUPFAM" id="SSF81653">
    <property type="entry name" value="Calcium ATPase, transduction domain A"/>
    <property type="match status" value="1"/>
</dbReference>
<dbReference type="PANTHER" id="PTHR43520">
    <property type="entry name" value="ATP7, ISOFORM B"/>
    <property type="match status" value="1"/>
</dbReference>
<dbReference type="PROSITE" id="PS01047">
    <property type="entry name" value="HMA_1"/>
    <property type="match status" value="2"/>
</dbReference>
<dbReference type="SUPFAM" id="SSF81665">
    <property type="entry name" value="Calcium ATPase, transmembrane domain M"/>
    <property type="match status" value="1"/>
</dbReference>
<evidence type="ECO:0000256" key="11">
    <source>
        <dbReference type="SAM" id="MobiDB-lite"/>
    </source>
</evidence>
<dbReference type="GO" id="GO:0005507">
    <property type="term" value="F:copper ion binding"/>
    <property type="evidence" value="ECO:0007669"/>
    <property type="project" value="TreeGrafter"/>
</dbReference>
<keyword evidence="7" id="KW-1278">Translocase</keyword>
<dbReference type="InterPro" id="IPR059000">
    <property type="entry name" value="ATPase_P-type_domA"/>
</dbReference>
<dbReference type="AlphaFoldDB" id="A0A067N8E3"/>
<dbReference type="Pfam" id="PF00702">
    <property type="entry name" value="Hydrolase"/>
    <property type="match status" value="1"/>
</dbReference>
<dbReference type="InParanoid" id="A0A067N8E3"/>
<evidence type="ECO:0000256" key="1">
    <source>
        <dbReference type="ARBA" id="ARBA00004141"/>
    </source>
</evidence>
<dbReference type="GO" id="GO:0055070">
    <property type="term" value="P:copper ion homeostasis"/>
    <property type="evidence" value="ECO:0007669"/>
    <property type="project" value="TreeGrafter"/>
</dbReference>
<evidence type="ECO:0000256" key="2">
    <source>
        <dbReference type="ARBA" id="ARBA00006024"/>
    </source>
</evidence>
<dbReference type="InterPro" id="IPR027256">
    <property type="entry name" value="P-typ_ATPase_IB"/>
</dbReference>
<dbReference type="InterPro" id="IPR001757">
    <property type="entry name" value="P_typ_ATPase"/>
</dbReference>
<dbReference type="PROSITE" id="PS01229">
    <property type="entry name" value="COF_2"/>
    <property type="match status" value="1"/>
</dbReference>
<comment type="similarity">
    <text evidence="2 10">Belongs to the cation transport ATPase (P-type) (TC 3.A.3) family. Type IB subfamily.</text>
</comment>
<dbReference type="InterPro" id="IPR017969">
    <property type="entry name" value="Heavy-metal-associated_CS"/>
</dbReference>
<dbReference type="SUPFAM" id="SSF56784">
    <property type="entry name" value="HAD-like"/>
    <property type="match status" value="1"/>
</dbReference>
<proteinExistence type="inferred from homology"/>
<evidence type="ECO:0000313" key="13">
    <source>
        <dbReference type="EMBL" id="KDQ20362.1"/>
    </source>
</evidence>
<dbReference type="InterPro" id="IPR023298">
    <property type="entry name" value="ATPase_P-typ_TM_dom_sf"/>
</dbReference>
<dbReference type="Gene3D" id="3.40.50.1000">
    <property type="entry name" value="HAD superfamily/HAD-like"/>
    <property type="match status" value="1"/>
</dbReference>
<gene>
    <name evidence="13" type="ORF">BOTBODRAFT_395063</name>
</gene>
<keyword evidence="6 10" id="KW-0067">ATP-binding</keyword>
<protein>
    <recommendedName>
        <fullName evidence="12">HMA domain-containing protein</fullName>
    </recommendedName>
</protein>
<dbReference type="GO" id="GO:0043682">
    <property type="term" value="F:P-type divalent copper transporter activity"/>
    <property type="evidence" value="ECO:0007669"/>
    <property type="project" value="TreeGrafter"/>
</dbReference>
<evidence type="ECO:0000256" key="4">
    <source>
        <dbReference type="ARBA" id="ARBA00022723"/>
    </source>
</evidence>
<feature type="transmembrane region" description="Helical" evidence="10">
    <location>
        <begin position="433"/>
        <end position="454"/>
    </location>
</feature>
<evidence type="ECO:0000256" key="10">
    <source>
        <dbReference type="RuleBase" id="RU362081"/>
    </source>
</evidence>
<name>A0A067N8E3_BOTB1</name>
<dbReference type="NCBIfam" id="TIGR01525">
    <property type="entry name" value="ATPase-IB_hvy"/>
    <property type="match status" value="1"/>
</dbReference>